<evidence type="ECO:0000313" key="7">
    <source>
        <dbReference type="Proteomes" id="UP000565723"/>
    </source>
</evidence>
<dbReference type="InterPro" id="IPR005119">
    <property type="entry name" value="LysR_subst-bd"/>
</dbReference>
<evidence type="ECO:0000259" key="5">
    <source>
        <dbReference type="PROSITE" id="PS50931"/>
    </source>
</evidence>
<dbReference type="InterPro" id="IPR058163">
    <property type="entry name" value="LysR-type_TF_proteobact-type"/>
</dbReference>
<organism evidence="6 7">
    <name type="scientific">Ruegeria pomeroyi</name>
    <dbReference type="NCBI Taxonomy" id="89184"/>
    <lineage>
        <taxon>Bacteria</taxon>
        <taxon>Pseudomonadati</taxon>
        <taxon>Pseudomonadota</taxon>
        <taxon>Alphaproteobacteria</taxon>
        <taxon>Rhodobacterales</taxon>
        <taxon>Roseobacteraceae</taxon>
        <taxon>Ruegeria</taxon>
    </lineage>
</organism>
<dbReference type="PANTHER" id="PTHR30537">
    <property type="entry name" value="HTH-TYPE TRANSCRIPTIONAL REGULATOR"/>
    <property type="match status" value="1"/>
</dbReference>
<keyword evidence="3" id="KW-0238">DNA-binding</keyword>
<accession>A0A850LE62</accession>
<dbReference type="NCBIfam" id="NF008352">
    <property type="entry name" value="PRK11139.1"/>
    <property type="match status" value="1"/>
</dbReference>
<dbReference type="GO" id="GO:0006351">
    <property type="term" value="P:DNA-templated transcription"/>
    <property type="evidence" value="ECO:0007669"/>
    <property type="project" value="TreeGrafter"/>
</dbReference>
<dbReference type="Proteomes" id="UP000565723">
    <property type="component" value="Unassembled WGS sequence"/>
</dbReference>
<dbReference type="SUPFAM" id="SSF46785">
    <property type="entry name" value="Winged helix' DNA-binding domain"/>
    <property type="match status" value="1"/>
</dbReference>
<dbReference type="CDD" id="cd08432">
    <property type="entry name" value="PBP2_GcdR_TrpI_HvrB_AmpR_like"/>
    <property type="match status" value="1"/>
</dbReference>
<dbReference type="GO" id="GO:0003700">
    <property type="term" value="F:DNA-binding transcription factor activity"/>
    <property type="evidence" value="ECO:0007669"/>
    <property type="project" value="InterPro"/>
</dbReference>
<dbReference type="PRINTS" id="PR00039">
    <property type="entry name" value="HTHLYSR"/>
</dbReference>
<dbReference type="PANTHER" id="PTHR30537:SF74">
    <property type="entry name" value="HTH-TYPE TRANSCRIPTIONAL REGULATOR TRPI"/>
    <property type="match status" value="1"/>
</dbReference>
<dbReference type="Gene3D" id="1.10.10.10">
    <property type="entry name" value="Winged helix-like DNA-binding domain superfamily/Winged helix DNA-binding domain"/>
    <property type="match status" value="1"/>
</dbReference>
<evidence type="ECO:0000256" key="3">
    <source>
        <dbReference type="ARBA" id="ARBA00023125"/>
    </source>
</evidence>
<dbReference type="Pfam" id="PF00126">
    <property type="entry name" value="HTH_1"/>
    <property type="match status" value="1"/>
</dbReference>
<feature type="domain" description="HTH lysR-type" evidence="5">
    <location>
        <begin position="12"/>
        <end position="69"/>
    </location>
</feature>
<dbReference type="InterPro" id="IPR000847">
    <property type="entry name" value="LysR_HTH_N"/>
</dbReference>
<dbReference type="AlphaFoldDB" id="A0A850LE62"/>
<protein>
    <submittedName>
        <fullName evidence="6">Transcriptional regulator GcvA</fullName>
    </submittedName>
</protein>
<dbReference type="Gene3D" id="3.40.190.10">
    <property type="entry name" value="Periplasmic binding protein-like II"/>
    <property type="match status" value="2"/>
</dbReference>
<keyword evidence="2" id="KW-0805">Transcription regulation</keyword>
<proteinExistence type="inferred from homology"/>
<dbReference type="GO" id="GO:0043565">
    <property type="term" value="F:sequence-specific DNA binding"/>
    <property type="evidence" value="ECO:0007669"/>
    <property type="project" value="TreeGrafter"/>
</dbReference>
<comment type="caution">
    <text evidence="6">The sequence shown here is derived from an EMBL/GenBank/DDBJ whole genome shotgun (WGS) entry which is preliminary data.</text>
</comment>
<name>A0A850LE62_9RHOB</name>
<dbReference type="Pfam" id="PF03466">
    <property type="entry name" value="LysR_substrate"/>
    <property type="match status" value="1"/>
</dbReference>
<evidence type="ECO:0000256" key="2">
    <source>
        <dbReference type="ARBA" id="ARBA00023015"/>
    </source>
</evidence>
<sequence length="314" mass="35930">MHELAMSTRRLPHLTWLRAFEASARHLSFTNAAQELNLTQAAISKQVKLLEHYLREPLFERKPRSLVLTKVGAAYLPKVRDGFERLAAGTEEVFGLRRSEVLTVRAPVGYSVNWIAPRLQGFFDRHPETEVRLVSSVWGDQFDNERFDLDIQYGTGRWPGYKADRLTWEVIKPVCAPSLLEGEHAIRKPADLAHHRLLHVLGYEEGWAEWFRYAKVSGINSGQGLQFDTSLLAFEFASRGGGVALARSSMLGIEIERGRLVEPFNIEAPLQEAFYLISPETGRDHPDAQKFRDWLIETAESDPENRRNRETYRS</sequence>
<evidence type="ECO:0000256" key="4">
    <source>
        <dbReference type="ARBA" id="ARBA00023163"/>
    </source>
</evidence>
<reference evidence="6 7" key="1">
    <citation type="journal article" date="2020" name="Proc. Natl. Acad. Sci. U.S.A.">
        <title>Ecological drivers of bacterial community assembly in synthetic phycospheres.</title>
        <authorList>
            <person name="Fu H."/>
            <person name="Uchimiya M."/>
            <person name="Gore J."/>
            <person name="Moran M.A."/>
        </authorList>
    </citation>
    <scope>NUCLEOTIDE SEQUENCE [LARGE SCALE GENOMIC DNA]</scope>
    <source>
        <strain evidence="6">HF-Din03</strain>
    </source>
</reference>
<dbReference type="InterPro" id="IPR036390">
    <property type="entry name" value="WH_DNA-bd_sf"/>
</dbReference>
<comment type="similarity">
    <text evidence="1">Belongs to the LysR transcriptional regulatory family.</text>
</comment>
<evidence type="ECO:0000256" key="1">
    <source>
        <dbReference type="ARBA" id="ARBA00009437"/>
    </source>
</evidence>
<keyword evidence="4" id="KW-0804">Transcription</keyword>
<dbReference type="SUPFAM" id="SSF53850">
    <property type="entry name" value="Periplasmic binding protein-like II"/>
    <property type="match status" value="1"/>
</dbReference>
<evidence type="ECO:0000313" key="6">
    <source>
        <dbReference type="EMBL" id="NVK96223.1"/>
    </source>
</evidence>
<dbReference type="InterPro" id="IPR036388">
    <property type="entry name" value="WH-like_DNA-bd_sf"/>
</dbReference>
<dbReference type="PROSITE" id="PS50931">
    <property type="entry name" value="HTH_LYSR"/>
    <property type="match status" value="1"/>
</dbReference>
<dbReference type="EMBL" id="JABXIY010000012">
    <property type="protein sequence ID" value="NVK96223.1"/>
    <property type="molecule type" value="Genomic_DNA"/>
</dbReference>
<gene>
    <name evidence="6" type="primary">gcvA</name>
    <name evidence="6" type="ORF">HW564_04755</name>
</gene>